<keyword evidence="5" id="KW-0472">Membrane</keyword>
<evidence type="ECO:0000313" key="7">
    <source>
        <dbReference type="Proteomes" id="UP000179145"/>
    </source>
</evidence>
<evidence type="ECO:0000256" key="3">
    <source>
        <dbReference type="ARBA" id="ARBA00022692"/>
    </source>
</evidence>
<protein>
    <submittedName>
        <fullName evidence="6">LPS export ABC transporter permease LptG</fullName>
    </submittedName>
</protein>
<comment type="subcellular location">
    <subcellularLocation>
        <location evidence="1">Cell membrane</location>
        <topology evidence="1">Multi-pass membrane protein</topology>
    </subcellularLocation>
</comment>
<name>A0A1D8URI7_9PROT</name>
<sequence>MGRKTLAVIRGSTAGVSVTLSLYIARLFTLFVLAMIAALTGLVSLFDFIDLLRRVATKPDVPTSLVTEIAGLHVPYFMITIMPFGILLGGIVCFWRLTRSSELIVARAAGISAWQFLAAPLACAIIVGLLGMGALSPLSSIMFRKAELLDETYLKTGGGPLTLNGGALWLRQSDDTAEGRGVAILHARDVRLQEGVLHINEVSIFRLDDHDHLVLRIEAPNGFLAKGMWRLEDASTVRPDHLPVKIGRYDLPTNLTLTRVKESFASPETLSFWELPGFIHLLERSGFSSIRHRLHFQTLLALPILCGTMALVSAGFSMRPTRRGGVARMLGSGIAAGFALFTISKVAAQFGESGALPPVLAAWAPTGAGLCLAVTLLLHLEDG</sequence>
<dbReference type="eggNOG" id="COG0795">
    <property type="taxonomic scope" value="Bacteria"/>
</dbReference>
<keyword evidence="3" id="KW-0812">Transmembrane</keyword>
<dbReference type="OrthoDB" id="9798468at2"/>
<dbReference type="GO" id="GO:0043190">
    <property type="term" value="C:ATP-binding cassette (ABC) transporter complex"/>
    <property type="evidence" value="ECO:0007669"/>
    <property type="project" value="InterPro"/>
</dbReference>
<dbReference type="PANTHER" id="PTHR33529:SF2">
    <property type="entry name" value="LIPOPOLYSACCHARIDE EXPORT SYSTEM PERMEASE PROTEIN LPTG"/>
    <property type="match status" value="1"/>
</dbReference>
<dbReference type="STRING" id="153496.A0U89_02810"/>
<keyword evidence="2" id="KW-1003">Cell membrane</keyword>
<proteinExistence type="predicted"/>
<evidence type="ECO:0000313" key="6">
    <source>
        <dbReference type="EMBL" id="AOX16226.1"/>
    </source>
</evidence>
<dbReference type="RefSeq" id="WP_070402031.1">
    <property type="nucleotide sequence ID" value="NZ_BJVW01000002.1"/>
</dbReference>
<dbReference type="Pfam" id="PF03739">
    <property type="entry name" value="LptF_LptG"/>
    <property type="match status" value="1"/>
</dbReference>
<evidence type="ECO:0000256" key="1">
    <source>
        <dbReference type="ARBA" id="ARBA00004651"/>
    </source>
</evidence>
<evidence type="ECO:0000256" key="5">
    <source>
        <dbReference type="ARBA" id="ARBA00023136"/>
    </source>
</evidence>
<dbReference type="EMBL" id="CP014674">
    <property type="protein sequence ID" value="AOX16226.1"/>
    <property type="molecule type" value="Genomic_DNA"/>
</dbReference>
<dbReference type="Proteomes" id="UP000179145">
    <property type="component" value="Chromosome"/>
</dbReference>
<accession>A0A1D8URI7</accession>
<dbReference type="AlphaFoldDB" id="A0A1D8URI7"/>
<dbReference type="GO" id="GO:0015920">
    <property type="term" value="P:lipopolysaccharide transport"/>
    <property type="evidence" value="ECO:0007669"/>
    <property type="project" value="TreeGrafter"/>
</dbReference>
<reference evidence="6 7" key="1">
    <citation type="journal article" date="2016" name="Microb. Cell Fact.">
        <title>Dissection of exopolysaccharide biosynthesis in Kozakia baliensis.</title>
        <authorList>
            <person name="Brandt J.U."/>
            <person name="Jakob F."/>
            <person name="Behr J."/>
            <person name="Geissler A.J."/>
            <person name="Vogel R.F."/>
        </authorList>
    </citation>
    <scope>NUCLEOTIDE SEQUENCE [LARGE SCALE GENOMIC DNA]</scope>
    <source>
        <strain evidence="6 7">DSM 14400</strain>
    </source>
</reference>
<dbReference type="NCBIfam" id="TIGR04408">
    <property type="entry name" value="LptG_lptG"/>
    <property type="match status" value="1"/>
</dbReference>
<dbReference type="InterPro" id="IPR030923">
    <property type="entry name" value="LptG"/>
</dbReference>
<dbReference type="GO" id="GO:0055085">
    <property type="term" value="P:transmembrane transport"/>
    <property type="evidence" value="ECO:0007669"/>
    <property type="project" value="InterPro"/>
</dbReference>
<organism evidence="6 7">
    <name type="scientific">Kozakia baliensis</name>
    <dbReference type="NCBI Taxonomy" id="153496"/>
    <lineage>
        <taxon>Bacteria</taxon>
        <taxon>Pseudomonadati</taxon>
        <taxon>Pseudomonadota</taxon>
        <taxon>Alphaproteobacteria</taxon>
        <taxon>Acetobacterales</taxon>
        <taxon>Acetobacteraceae</taxon>
        <taxon>Kozakia</taxon>
    </lineage>
</organism>
<dbReference type="KEGG" id="kba:A0U89_02810"/>
<evidence type="ECO:0000256" key="2">
    <source>
        <dbReference type="ARBA" id="ARBA00022475"/>
    </source>
</evidence>
<dbReference type="PANTHER" id="PTHR33529">
    <property type="entry name" value="SLR0882 PROTEIN-RELATED"/>
    <property type="match status" value="1"/>
</dbReference>
<keyword evidence="7" id="KW-1185">Reference proteome</keyword>
<dbReference type="InterPro" id="IPR005495">
    <property type="entry name" value="LptG/LptF_permease"/>
</dbReference>
<gene>
    <name evidence="6" type="ORF">A0U89_02810</name>
</gene>
<evidence type="ECO:0000256" key="4">
    <source>
        <dbReference type="ARBA" id="ARBA00022989"/>
    </source>
</evidence>
<keyword evidence="4" id="KW-1133">Transmembrane helix</keyword>